<name>A0ABZ2W706_9GAMM</name>
<dbReference type="PANTHER" id="PTHR33258">
    <property type="entry name" value="TRANSPOSASE INSL FOR INSERTION SEQUENCE ELEMENT IS186A-RELATED"/>
    <property type="match status" value="1"/>
</dbReference>
<feature type="domain" description="Transposase IS4-like" evidence="6">
    <location>
        <begin position="114"/>
        <end position="333"/>
    </location>
</feature>
<evidence type="ECO:0000313" key="8">
    <source>
        <dbReference type="Proteomes" id="UP001475781"/>
    </source>
</evidence>
<dbReference type="SUPFAM" id="SSF53098">
    <property type="entry name" value="Ribonuclease H-like"/>
    <property type="match status" value="1"/>
</dbReference>
<sequence length="423" mass="47804">MKIVHKITSLLDDPAFIAEHRQRPQDFTRRCHLNFKHLALFLLNQPQSALQTELNGFFQQVTGAALESCQVTASAFCKARHKLDPTVFEALNQVVQAQLDAQGLRYRWRGLRLLGIDGSSVHLPLEDRQASHFGTHQGLPVARLSQLIDLGDGQTLHSLLVSPTICERGCAQSHLDHAPSGSLILFDRGYPAHWLFADLAQRRIPFVMRLRLNFNRAVRDFVQSGDRETQHTFTCTNWLSRQVCQQSGTDLDGPVTLRLVRVDLPGGTTEVLATSLLDAQAFPAADFADLYHRRWGIETDYRRLKQTLNLENFSGRSPQAVQQDLHARILLKNLALLMQTLQQPEIDRRHAQRKHRWQPNFTQGLSCLKNSLVRLLLNPTRALLSGLLELMASALGAIRPGRSSSRKRRRCATKGCEGYKPTR</sequence>
<dbReference type="InterPro" id="IPR047952">
    <property type="entry name" value="Transpos_IS4"/>
</dbReference>
<dbReference type="Gene3D" id="3.90.350.10">
    <property type="entry name" value="Transposase Inhibitor Protein From Tn5, Chain A, domain 1"/>
    <property type="match status" value="1"/>
</dbReference>
<dbReference type="PANTHER" id="PTHR33258:SF1">
    <property type="entry name" value="TRANSPOSASE INSL FOR INSERTION SEQUENCE ELEMENT IS186A-RELATED"/>
    <property type="match status" value="1"/>
</dbReference>
<keyword evidence="3" id="KW-0238">DNA-binding</keyword>
<evidence type="ECO:0000256" key="5">
    <source>
        <dbReference type="SAM" id="MobiDB-lite"/>
    </source>
</evidence>
<dbReference type="InterPro" id="IPR012337">
    <property type="entry name" value="RNaseH-like_sf"/>
</dbReference>
<evidence type="ECO:0000256" key="1">
    <source>
        <dbReference type="ARBA" id="ARBA00010075"/>
    </source>
</evidence>
<keyword evidence="8" id="KW-1185">Reference proteome</keyword>
<proteinExistence type="inferred from homology"/>
<dbReference type="RefSeq" id="WP_339779678.1">
    <property type="nucleotide sequence ID" value="NZ_CP101118.1"/>
</dbReference>
<comment type="similarity">
    <text evidence="1">Belongs to the transposase 11 family.</text>
</comment>
<evidence type="ECO:0000256" key="2">
    <source>
        <dbReference type="ARBA" id="ARBA00022578"/>
    </source>
</evidence>
<evidence type="ECO:0000256" key="3">
    <source>
        <dbReference type="ARBA" id="ARBA00023125"/>
    </source>
</evidence>
<feature type="region of interest" description="Disordered" evidence="5">
    <location>
        <begin position="401"/>
        <end position="423"/>
    </location>
</feature>
<accession>A0ABZ2W706</accession>
<evidence type="ECO:0000259" key="6">
    <source>
        <dbReference type="Pfam" id="PF01609"/>
    </source>
</evidence>
<reference evidence="7 8" key="1">
    <citation type="submission" date="2022-07" db="EMBL/GenBank/DDBJ databases">
        <title>A copper resistant bacterium isolated from sediment samples of deep sea hydrothermal areas.</title>
        <authorList>
            <person name="Zeng X."/>
        </authorList>
    </citation>
    <scope>NUCLEOTIDE SEQUENCE [LARGE SCALE GENOMIC DNA]</scope>
    <source>
        <strain evidence="8">CuT 6</strain>
    </source>
</reference>
<dbReference type="EMBL" id="CP101118">
    <property type="protein sequence ID" value="WZF90552.1"/>
    <property type="molecule type" value="Genomic_DNA"/>
</dbReference>
<dbReference type="NCBIfam" id="NF033592">
    <property type="entry name" value="transpos_IS4_1"/>
    <property type="match status" value="1"/>
</dbReference>
<protein>
    <submittedName>
        <fullName evidence="7">IS4 family transposase</fullName>
    </submittedName>
</protein>
<dbReference type="Proteomes" id="UP001475781">
    <property type="component" value="Chromosome"/>
</dbReference>
<organism evidence="7 8">
    <name type="scientific">Marinobacter metalliresistant</name>
    <dbReference type="NCBI Taxonomy" id="2961995"/>
    <lineage>
        <taxon>Bacteria</taxon>
        <taxon>Pseudomonadati</taxon>
        <taxon>Pseudomonadota</taxon>
        <taxon>Gammaproteobacteria</taxon>
        <taxon>Pseudomonadales</taxon>
        <taxon>Marinobacteraceae</taxon>
        <taxon>Marinobacter</taxon>
    </lineage>
</organism>
<gene>
    <name evidence="7" type="ORF">NLK58_01045</name>
</gene>
<keyword evidence="4" id="KW-0233">DNA recombination</keyword>
<dbReference type="InterPro" id="IPR002559">
    <property type="entry name" value="Transposase_11"/>
</dbReference>
<evidence type="ECO:0000313" key="7">
    <source>
        <dbReference type="EMBL" id="WZF90552.1"/>
    </source>
</evidence>
<keyword evidence="2" id="KW-0815">Transposition</keyword>
<evidence type="ECO:0000256" key="4">
    <source>
        <dbReference type="ARBA" id="ARBA00023172"/>
    </source>
</evidence>
<dbReference type="Pfam" id="PF01609">
    <property type="entry name" value="DDE_Tnp_1"/>
    <property type="match status" value="1"/>
</dbReference>